<protein>
    <submittedName>
        <fullName evidence="2">Uncharacterized protein</fullName>
    </submittedName>
</protein>
<dbReference type="AlphaFoldDB" id="A0A1B6LAM6"/>
<organism evidence="2">
    <name type="scientific">Graphocephala atropunctata</name>
    <dbReference type="NCBI Taxonomy" id="36148"/>
    <lineage>
        <taxon>Eukaryota</taxon>
        <taxon>Metazoa</taxon>
        <taxon>Ecdysozoa</taxon>
        <taxon>Arthropoda</taxon>
        <taxon>Hexapoda</taxon>
        <taxon>Insecta</taxon>
        <taxon>Pterygota</taxon>
        <taxon>Neoptera</taxon>
        <taxon>Paraneoptera</taxon>
        <taxon>Hemiptera</taxon>
        <taxon>Auchenorrhyncha</taxon>
        <taxon>Membracoidea</taxon>
        <taxon>Cicadellidae</taxon>
        <taxon>Cicadellinae</taxon>
        <taxon>Cicadellini</taxon>
        <taxon>Graphocephala</taxon>
    </lineage>
</organism>
<name>A0A1B6LAM6_9HEMI</name>
<evidence type="ECO:0000313" key="2">
    <source>
        <dbReference type="EMBL" id="JAT20671.1"/>
    </source>
</evidence>
<feature type="transmembrane region" description="Helical" evidence="1">
    <location>
        <begin position="43"/>
        <end position="66"/>
    </location>
</feature>
<reference evidence="2" key="1">
    <citation type="submission" date="2015-11" db="EMBL/GenBank/DDBJ databases">
        <title>De novo transcriptome assembly of four potential Pierce s Disease insect vectors from Arizona vineyards.</title>
        <authorList>
            <person name="Tassone E.E."/>
        </authorList>
    </citation>
    <scope>NUCLEOTIDE SEQUENCE</scope>
</reference>
<accession>A0A1B6LAM6</accession>
<evidence type="ECO:0000256" key="1">
    <source>
        <dbReference type="SAM" id="Phobius"/>
    </source>
</evidence>
<dbReference type="EMBL" id="GEBQ01019306">
    <property type="protein sequence ID" value="JAT20671.1"/>
    <property type="molecule type" value="Transcribed_RNA"/>
</dbReference>
<gene>
    <name evidence="2" type="ORF">g.10387</name>
</gene>
<sequence length="289" mass="32437">MGTNPERIFQQSVTMTAKMWPQGNNTMPESSWEWGWRVPPHHWPLLVAMFCGGALVLLLVVTAVLWHCCVAPHRNKDYRVKMDGESLSPRNVVPVLPSHSAVFVEPKYRQWSYSSRLVTPQHWFYNRHLIPMDSCNVPRSLSVPTTGPVITRQSSPSRVVFPDSGSGPSSLPVPLPHISEFSPGAQYASSSFLDEFGSRDLYPSVGGVMLKTQSLPACVRSRPRPLSTSDDLSELYAKVNFSKKRKNRMRNDEAAIIALSKSRSQFLHKDTDSLVDNEAVIVYDERTAL</sequence>
<keyword evidence="1" id="KW-0812">Transmembrane</keyword>
<keyword evidence="1" id="KW-0472">Membrane</keyword>
<keyword evidence="1" id="KW-1133">Transmembrane helix</keyword>
<proteinExistence type="predicted"/>